<evidence type="ECO:0000313" key="1">
    <source>
        <dbReference type="EMBL" id="OHA60015.1"/>
    </source>
</evidence>
<dbReference type="AlphaFoldDB" id="A0A1G2QHG1"/>
<reference evidence="1 2" key="1">
    <citation type="journal article" date="2016" name="Nat. Commun.">
        <title>Thousands of microbial genomes shed light on interconnected biogeochemical processes in an aquifer system.</title>
        <authorList>
            <person name="Anantharaman K."/>
            <person name="Brown C.T."/>
            <person name="Hug L.A."/>
            <person name="Sharon I."/>
            <person name="Castelle C.J."/>
            <person name="Probst A.J."/>
            <person name="Thomas B.C."/>
            <person name="Singh A."/>
            <person name="Wilkins M.J."/>
            <person name="Karaoz U."/>
            <person name="Brodie E.L."/>
            <person name="Williams K.H."/>
            <person name="Hubbard S.S."/>
            <person name="Banfield J.F."/>
        </authorList>
    </citation>
    <scope>NUCLEOTIDE SEQUENCE [LARGE SCALE GENOMIC DNA]</scope>
</reference>
<accession>A0A1G2QHG1</accession>
<evidence type="ECO:0000313" key="2">
    <source>
        <dbReference type="Proteomes" id="UP000177090"/>
    </source>
</evidence>
<protein>
    <submittedName>
        <fullName evidence="1">Uncharacterized protein</fullName>
    </submittedName>
</protein>
<dbReference type="Proteomes" id="UP000177090">
    <property type="component" value="Unassembled WGS sequence"/>
</dbReference>
<organism evidence="1 2">
    <name type="scientific">Candidatus Vogelbacteria bacterium RIFOXYD1_FULL_51_18</name>
    <dbReference type="NCBI Taxonomy" id="1802440"/>
    <lineage>
        <taxon>Bacteria</taxon>
        <taxon>Candidatus Vogeliibacteriota</taxon>
    </lineage>
</organism>
<name>A0A1G2QHG1_9BACT</name>
<gene>
    <name evidence="1" type="ORF">A2569_01695</name>
</gene>
<comment type="caution">
    <text evidence="1">The sequence shown here is derived from an EMBL/GenBank/DDBJ whole genome shotgun (WGS) entry which is preliminary data.</text>
</comment>
<proteinExistence type="predicted"/>
<sequence>MLNTTPKINEDDRIFFIITSYLLCLYGSKSIEQVNYHDLKVVVVDNLLALKKPLSSVLVL</sequence>
<dbReference type="EMBL" id="MHTL01000018">
    <property type="protein sequence ID" value="OHA60015.1"/>
    <property type="molecule type" value="Genomic_DNA"/>
</dbReference>